<dbReference type="EMBL" id="JAFJYH010000159">
    <property type="protein sequence ID" value="KAG4417279.1"/>
    <property type="molecule type" value="Genomic_DNA"/>
</dbReference>
<dbReference type="InterPro" id="IPR016166">
    <property type="entry name" value="FAD-bd_PCMH"/>
</dbReference>
<protein>
    <recommendedName>
        <fullName evidence="6">FAD-binding PCMH-type domain-containing protein</fullName>
    </recommendedName>
</protein>
<dbReference type="InterPro" id="IPR006094">
    <property type="entry name" value="Oxid_FAD_bind_N"/>
</dbReference>
<keyword evidence="8" id="KW-1185">Reference proteome</keyword>
<reference evidence="7" key="1">
    <citation type="submission" date="2021-02" db="EMBL/GenBank/DDBJ databases">
        <title>Genome sequence Cadophora malorum strain M34.</title>
        <authorList>
            <person name="Stefanovic E."/>
            <person name="Vu D."/>
            <person name="Scully C."/>
            <person name="Dijksterhuis J."/>
            <person name="Roader J."/>
            <person name="Houbraken J."/>
        </authorList>
    </citation>
    <scope>NUCLEOTIDE SEQUENCE</scope>
    <source>
        <strain evidence="7">M34</strain>
    </source>
</reference>
<dbReference type="GO" id="GO:0016491">
    <property type="term" value="F:oxidoreductase activity"/>
    <property type="evidence" value="ECO:0007669"/>
    <property type="project" value="UniProtKB-KW"/>
</dbReference>
<evidence type="ECO:0000256" key="5">
    <source>
        <dbReference type="ARBA" id="ARBA00023002"/>
    </source>
</evidence>
<dbReference type="Gene3D" id="3.30.465.10">
    <property type="match status" value="1"/>
</dbReference>
<sequence length="465" mass="50866">MEGTSDGAAVALPGSELYEKHIKRWSKAAEKPASIILLPACSEDVSKSILFCVKHGLDFSICGGGHATSGSSSSDGGVSIDLSRMNKVTIDAEAKTIKAGGGSLWRDVDREAEKYELAAVGGTINHTGVGGLTLGGGYGYLTPAHGLVVDNLLAVEYVLADGQIVTASDNENTDLFWAARGAGTCFGVATTFVYRAHEQKNPVWAAMLRFENDQLSAVIDYGNTFLGICDEKSLFLVAFTKVPDFGDAPSLVAVCFYNESEAVARPFYDVLFDLNPTVLKMGEIPYSAMNAYLNDSLYHGLRRSMKGSAFMLPLSLDTAKTIHDEFNNFVFDHKDADTSTALIEYYPYKDLIKTPQTATAFANRGAYGNLVFVITWTKEELDNVCREKARRWTGLVQEEFQKIKSEMVSAGQVDSVTEDGIGEYMNYDGFGSDGDKMFGVNYHRLRELKLRYDPDNLFNKGPKLI</sequence>
<comment type="caution">
    <text evidence="7">The sequence shown here is derived from an EMBL/GenBank/DDBJ whole genome shotgun (WGS) entry which is preliminary data.</text>
</comment>
<dbReference type="SUPFAM" id="SSF56176">
    <property type="entry name" value="FAD-binding/transporter-associated domain-like"/>
    <property type="match status" value="1"/>
</dbReference>
<dbReference type="GO" id="GO:0071949">
    <property type="term" value="F:FAD binding"/>
    <property type="evidence" value="ECO:0007669"/>
    <property type="project" value="InterPro"/>
</dbReference>
<dbReference type="Gene3D" id="3.30.43.10">
    <property type="entry name" value="Uridine Diphospho-n-acetylenolpyruvylglucosamine Reductase, domain 2"/>
    <property type="match status" value="1"/>
</dbReference>
<dbReference type="AlphaFoldDB" id="A0A8H7TCD3"/>
<evidence type="ECO:0000313" key="7">
    <source>
        <dbReference type="EMBL" id="KAG4417279.1"/>
    </source>
</evidence>
<name>A0A8H7TCD3_9HELO</name>
<feature type="domain" description="FAD-binding PCMH-type" evidence="6">
    <location>
        <begin position="28"/>
        <end position="199"/>
    </location>
</feature>
<dbReference type="InterPro" id="IPR036318">
    <property type="entry name" value="FAD-bd_PCMH-like_sf"/>
</dbReference>
<dbReference type="Gene3D" id="3.40.462.20">
    <property type="match status" value="1"/>
</dbReference>
<accession>A0A8H7TCD3</accession>
<dbReference type="InterPro" id="IPR012951">
    <property type="entry name" value="BBE"/>
</dbReference>
<keyword evidence="5" id="KW-0560">Oxidoreductase</keyword>
<gene>
    <name evidence="7" type="ORF">IFR04_009569</name>
</gene>
<keyword evidence="4" id="KW-0274">FAD</keyword>
<evidence type="ECO:0000313" key="8">
    <source>
        <dbReference type="Proteomes" id="UP000664132"/>
    </source>
</evidence>
<dbReference type="InterPro" id="IPR016167">
    <property type="entry name" value="FAD-bd_PCMH_sub1"/>
</dbReference>
<comment type="similarity">
    <text evidence="2">Belongs to the oxygen-dependent FAD-linked oxidoreductase family.</text>
</comment>
<organism evidence="7 8">
    <name type="scientific">Cadophora malorum</name>
    <dbReference type="NCBI Taxonomy" id="108018"/>
    <lineage>
        <taxon>Eukaryota</taxon>
        <taxon>Fungi</taxon>
        <taxon>Dikarya</taxon>
        <taxon>Ascomycota</taxon>
        <taxon>Pezizomycotina</taxon>
        <taxon>Leotiomycetes</taxon>
        <taxon>Helotiales</taxon>
        <taxon>Ploettnerulaceae</taxon>
        <taxon>Cadophora</taxon>
    </lineage>
</organism>
<dbReference type="InterPro" id="IPR016169">
    <property type="entry name" value="FAD-bd_PCMH_sub2"/>
</dbReference>
<dbReference type="PANTHER" id="PTHR42973">
    <property type="entry name" value="BINDING OXIDOREDUCTASE, PUTATIVE (AFU_ORTHOLOGUE AFUA_1G17690)-RELATED"/>
    <property type="match status" value="1"/>
</dbReference>
<dbReference type="PANTHER" id="PTHR42973:SF39">
    <property type="entry name" value="FAD-BINDING PCMH-TYPE DOMAIN-CONTAINING PROTEIN"/>
    <property type="match status" value="1"/>
</dbReference>
<evidence type="ECO:0000256" key="2">
    <source>
        <dbReference type="ARBA" id="ARBA00005466"/>
    </source>
</evidence>
<dbReference type="Pfam" id="PF08031">
    <property type="entry name" value="BBE"/>
    <property type="match status" value="1"/>
</dbReference>
<evidence type="ECO:0000256" key="3">
    <source>
        <dbReference type="ARBA" id="ARBA00022630"/>
    </source>
</evidence>
<evidence type="ECO:0000259" key="6">
    <source>
        <dbReference type="PROSITE" id="PS51387"/>
    </source>
</evidence>
<proteinExistence type="inferred from homology"/>
<keyword evidence="3" id="KW-0285">Flavoprotein</keyword>
<dbReference type="Proteomes" id="UP000664132">
    <property type="component" value="Unassembled WGS sequence"/>
</dbReference>
<evidence type="ECO:0000256" key="4">
    <source>
        <dbReference type="ARBA" id="ARBA00022827"/>
    </source>
</evidence>
<dbReference type="OrthoDB" id="415825at2759"/>
<dbReference type="InterPro" id="IPR050416">
    <property type="entry name" value="FAD-linked_Oxidoreductase"/>
</dbReference>
<comment type="cofactor">
    <cofactor evidence="1">
        <name>FAD</name>
        <dbReference type="ChEBI" id="CHEBI:57692"/>
    </cofactor>
</comment>
<dbReference type="PROSITE" id="PS51387">
    <property type="entry name" value="FAD_PCMH"/>
    <property type="match status" value="1"/>
</dbReference>
<evidence type="ECO:0000256" key="1">
    <source>
        <dbReference type="ARBA" id="ARBA00001974"/>
    </source>
</evidence>
<dbReference type="Pfam" id="PF01565">
    <property type="entry name" value="FAD_binding_4"/>
    <property type="match status" value="1"/>
</dbReference>